<dbReference type="Proteomes" id="UP001275440">
    <property type="component" value="Unassembled WGS sequence"/>
</dbReference>
<sequence length="89" mass="10368">MVPAHHLVDGRGRILDDPAPRRSKGGPAAGPRQLIPLTVNEIRRLFNRVACPVRHALVHVWHWSNWRRISQARARVSHYKRRHHKLSLQ</sequence>
<evidence type="ECO:0000256" key="1">
    <source>
        <dbReference type="SAM" id="MobiDB-lite"/>
    </source>
</evidence>
<reference evidence="2 3" key="1">
    <citation type="submission" date="2019-10" db="EMBL/GenBank/DDBJ databases">
        <title>Draft Genome Assembly of Rhodococcus zopfii DSM44189.</title>
        <authorList>
            <person name="Sutton J.M."/>
            <person name="Akob D.M."/>
            <person name="Bushman T.J."/>
        </authorList>
    </citation>
    <scope>NUCLEOTIDE SEQUENCE [LARGE SCALE GENOMIC DNA]</scope>
    <source>
        <strain evidence="2 3">DSM 44189</strain>
    </source>
</reference>
<organism evidence="2 3">
    <name type="scientific">Rhodococcus zopfii</name>
    <dbReference type="NCBI Taxonomy" id="43772"/>
    <lineage>
        <taxon>Bacteria</taxon>
        <taxon>Bacillati</taxon>
        <taxon>Actinomycetota</taxon>
        <taxon>Actinomycetes</taxon>
        <taxon>Mycobacteriales</taxon>
        <taxon>Nocardiaceae</taxon>
        <taxon>Rhodococcus</taxon>
    </lineage>
</organism>
<comment type="caution">
    <text evidence="2">The sequence shown here is derived from an EMBL/GenBank/DDBJ whole genome shotgun (WGS) entry which is preliminary data.</text>
</comment>
<evidence type="ECO:0000313" key="3">
    <source>
        <dbReference type="Proteomes" id="UP001275440"/>
    </source>
</evidence>
<accession>A0ABU3WPP4</accession>
<name>A0ABU3WPP4_9NOCA</name>
<dbReference type="EMBL" id="WBMO01000001">
    <property type="protein sequence ID" value="MDV2475965.1"/>
    <property type="molecule type" value="Genomic_DNA"/>
</dbReference>
<feature type="region of interest" description="Disordered" evidence="1">
    <location>
        <begin position="1"/>
        <end position="32"/>
    </location>
</feature>
<protein>
    <recommendedName>
        <fullName evidence="4">Transposase</fullName>
    </recommendedName>
</protein>
<feature type="compositionally biased region" description="Basic and acidic residues" evidence="1">
    <location>
        <begin position="1"/>
        <end position="20"/>
    </location>
</feature>
<keyword evidence="3" id="KW-1185">Reference proteome</keyword>
<proteinExistence type="predicted"/>
<evidence type="ECO:0008006" key="4">
    <source>
        <dbReference type="Google" id="ProtNLM"/>
    </source>
</evidence>
<evidence type="ECO:0000313" key="2">
    <source>
        <dbReference type="EMBL" id="MDV2475965.1"/>
    </source>
</evidence>
<gene>
    <name evidence="2" type="ORF">F8M49_12500</name>
</gene>